<dbReference type="AlphaFoldDB" id="A0A2V3UNF2"/>
<keyword evidence="2" id="KW-1185">Reference proteome</keyword>
<evidence type="ECO:0000313" key="1">
    <source>
        <dbReference type="EMBL" id="PXW67853.1"/>
    </source>
</evidence>
<dbReference type="Gene3D" id="3.30.870.10">
    <property type="entry name" value="Endonuclease Chain A"/>
    <property type="match status" value="1"/>
</dbReference>
<sequence length="398" mass="44347">MKVEFLNAAKVHKRLARLIRDHEEYHWAVAWATETELSKDAFANRNRFKNVVIGVDFSQTDPAVVDALVGVKNGLVATEFATGTYHPKVYGFRSADEIVAIVGSSNFTRGGLGRNLEGAVQLTGKVGDQALDDILEFVANCRKYGRPATPAYASAYRASWERARKLPRAPRNPVSEHMLRASTNFMDMEWSEYARRVRTGGHHDVAESLDLLMVVRRWFAATSSFADFSVSQRKAVAGIAGQRDKDGPELNRDWGWFGSMRGAGDFANRISENDKALARAVDGIPRSGEVSREQYSRFCDAFTEAFANSTRTGGVATASRLLAMKRPDTFLCISKPNREGAAEAMAFTRKNLSLEDYWEQVVEVIRHSKWFNSPKPDGADGELWEARAAMLDAIFYSP</sequence>
<dbReference type="EMBL" id="QJJM01000024">
    <property type="protein sequence ID" value="PXW67853.1"/>
    <property type="molecule type" value="Genomic_DNA"/>
</dbReference>
<proteinExistence type="predicted"/>
<evidence type="ECO:0008006" key="3">
    <source>
        <dbReference type="Google" id="ProtNLM"/>
    </source>
</evidence>
<evidence type="ECO:0000313" key="2">
    <source>
        <dbReference type="Proteomes" id="UP000248014"/>
    </source>
</evidence>
<dbReference type="CDD" id="cd09117">
    <property type="entry name" value="PLDc_Bfil_DEXD_like"/>
    <property type="match status" value="1"/>
</dbReference>
<accession>A0A2V3UNF2</accession>
<comment type="caution">
    <text evidence="1">The sequence shown here is derived from an EMBL/GenBank/DDBJ whole genome shotgun (WGS) entry which is preliminary data.</text>
</comment>
<dbReference type="OrthoDB" id="6190762at2"/>
<dbReference type="Proteomes" id="UP000248014">
    <property type="component" value="Unassembled WGS sequence"/>
</dbReference>
<reference evidence="1 2" key="1">
    <citation type="submission" date="2018-05" db="EMBL/GenBank/DDBJ databases">
        <title>Genomic Encyclopedia of Type Strains, Phase IV (KMG-IV): sequencing the most valuable type-strain genomes for metagenomic binning, comparative biology and taxonomic classification.</title>
        <authorList>
            <person name="Goeker M."/>
        </authorList>
    </citation>
    <scope>NUCLEOTIDE SEQUENCE [LARGE SCALE GENOMIC DNA]</scope>
    <source>
        <strain evidence="1 2">DSM 3183</strain>
    </source>
</reference>
<organism evidence="1 2">
    <name type="scientific">Blastomonas natatoria</name>
    <dbReference type="NCBI Taxonomy" id="34015"/>
    <lineage>
        <taxon>Bacteria</taxon>
        <taxon>Pseudomonadati</taxon>
        <taxon>Pseudomonadota</taxon>
        <taxon>Alphaproteobacteria</taxon>
        <taxon>Sphingomonadales</taxon>
        <taxon>Sphingomonadaceae</taxon>
        <taxon>Blastomonas</taxon>
    </lineage>
</organism>
<protein>
    <recommendedName>
        <fullName evidence="3">Phospholipase D-like domain-containing protein</fullName>
    </recommendedName>
</protein>
<gene>
    <name evidence="1" type="ORF">C7451_12421</name>
</gene>
<dbReference type="RefSeq" id="WP_066110808.1">
    <property type="nucleotide sequence ID" value="NZ_QJJM01000024.1"/>
</dbReference>
<name>A0A2V3UNF2_9SPHN</name>